<accession>A0A8I6Y3P2</accession>
<dbReference type="Gramene" id="HORVU.MOREX.r2.3HG0275230.1">
    <property type="protein sequence ID" value="HORVU.MOREX.r2.3HG0275230.1.CDS.1"/>
    <property type="gene ID" value="HORVU.MOREX.r2.3HG0275230"/>
</dbReference>
<keyword evidence="1" id="KW-0732">Signal</keyword>
<reference evidence="2" key="3">
    <citation type="submission" date="2022-01" db="UniProtKB">
        <authorList>
            <consortium name="EnsemblPlants"/>
        </authorList>
    </citation>
    <scope>IDENTIFICATION</scope>
    <source>
        <strain evidence="2">subsp. vulgare</strain>
    </source>
</reference>
<reference evidence="2" key="2">
    <citation type="submission" date="2020-10" db="EMBL/GenBank/DDBJ databases">
        <authorList>
            <person name="Scholz U."/>
            <person name="Mascher M."/>
            <person name="Fiebig A."/>
        </authorList>
    </citation>
    <scope>NUCLEOTIDE SEQUENCE [LARGE SCALE GENOMIC DNA]</scope>
    <source>
        <strain evidence="2">cv. Morex</strain>
    </source>
</reference>
<feature type="signal peptide" evidence="1">
    <location>
        <begin position="1"/>
        <end position="21"/>
    </location>
</feature>
<evidence type="ECO:0000313" key="3">
    <source>
        <dbReference type="Proteomes" id="UP000011116"/>
    </source>
</evidence>
<dbReference type="Proteomes" id="UP000011116">
    <property type="component" value="Chromosome 3H"/>
</dbReference>
<evidence type="ECO:0000313" key="2">
    <source>
        <dbReference type="EnsemblPlants" id="HORVU.MOREX.r3.3HG0330440.1.CDS1"/>
    </source>
</evidence>
<name>A0A8I6Y3P2_HORVV</name>
<organism evidence="2 3">
    <name type="scientific">Hordeum vulgare subsp. vulgare</name>
    <name type="common">Domesticated barley</name>
    <dbReference type="NCBI Taxonomy" id="112509"/>
    <lineage>
        <taxon>Eukaryota</taxon>
        <taxon>Viridiplantae</taxon>
        <taxon>Streptophyta</taxon>
        <taxon>Embryophyta</taxon>
        <taxon>Tracheophyta</taxon>
        <taxon>Spermatophyta</taxon>
        <taxon>Magnoliopsida</taxon>
        <taxon>Liliopsida</taxon>
        <taxon>Poales</taxon>
        <taxon>Poaceae</taxon>
        <taxon>BOP clade</taxon>
        <taxon>Pooideae</taxon>
        <taxon>Triticodae</taxon>
        <taxon>Triticeae</taxon>
        <taxon>Hordeinae</taxon>
        <taxon>Hordeum</taxon>
    </lineage>
</organism>
<dbReference type="AlphaFoldDB" id="A0A8I6Y3P2"/>
<sequence>MPPHTVYASTAFFFFLHQVCRMDPSCVYNCIQLKSVPVFAMLCPKGSTLISYRVHMGPKKRDVSSMVACSHYFFLLLGEKEEFYCGCAPDNDSVFLFMEASAGGLEPDSPRSVVHARARLLVSGSEPAIVQLNAYEI</sequence>
<dbReference type="Gramene" id="HORVU.MOREX.r3.3HG0330440.1">
    <property type="protein sequence ID" value="HORVU.MOREX.r3.3HG0330440.1.CDS1"/>
    <property type="gene ID" value="HORVU.MOREX.r3.3HG0330440"/>
</dbReference>
<evidence type="ECO:0000256" key="1">
    <source>
        <dbReference type="SAM" id="SignalP"/>
    </source>
</evidence>
<protein>
    <submittedName>
        <fullName evidence="2">Uncharacterized protein</fullName>
    </submittedName>
</protein>
<proteinExistence type="predicted"/>
<feature type="chain" id="PRO_5035196749" evidence="1">
    <location>
        <begin position="22"/>
        <end position="137"/>
    </location>
</feature>
<dbReference type="EnsemblPlants" id="HORVU.MOREX.r3.3HG0330440.1">
    <property type="protein sequence ID" value="HORVU.MOREX.r3.3HG0330440.1.CDS1"/>
    <property type="gene ID" value="HORVU.MOREX.r3.3HG0330440"/>
</dbReference>
<keyword evidence="3" id="KW-1185">Reference proteome</keyword>
<reference evidence="3" key="1">
    <citation type="journal article" date="2012" name="Nature">
        <title>A physical, genetic and functional sequence assembly of the barley genome.</title>
        <authorList>
            <consortium name="The International Barley Genome Sequencing Consortium"/>
            <person name="Mayer K.F."/>
            <person name="Waugh R."/>
            <person name="Brown J.W."/>
            <person name="Schulman A."/>
            <person name="Langridge P."/>
            <person name="Platzer M."/>
            <person name="Fincher G.B."/>
            <person name="Muehlbauer G.J."/>
            <person name="Sato K."/>
            <person name="Close T.J."/>
            <person name="Wise R.P."/>
            <person name="Stein N."/>
        </authorList>
    </citation>
    <scope>NUCLEOTIDE SEQUENCE [LARGE SCALE GENOMIC DNA]</scope>
    <source>
        <strain evidence="3">cv. Morex</strain>
    </source>
</reference>